<dbReference type="STRING" id="1318466.BN85401960"/>
<evidence type="ECO:0000313" key="1">
    <source>
        <dbReference type="EMBL" id="CCV63773.1"/>
    </source>
</evidence>
<protein>
    <submittedName>
        <fullName evidence="1">Uncharacterized protein</fullName>
    </submittedName>
</protein>
<reference evidence="1 2" key="1">
    <citation type="journal article" date="2013" name="J. Mol. Microbiol. Biotechnol.">
        <title>Analysis of the Complete Genomes of Acholeplasma brassicae , A. palmae and A. laidlawii and Their Comparison to the Obligate Parasites from ' Candidatus Phytoplasma'.</title>
        <authorList>
            <person name="Kube M."/>
            <person name="Siewert C."/>
            <person name="Migdoll A.M."/>
            <person name="Duduk B."/>
            <person name="Holz S."/>
            <person name="Rabus R."/>
            <person name="Seemuller E."/>
            <person name="Mitrovic J."/>
            <person name="Muller I."/>
            <person name="Buttner C."/>
            <person name="Reinhardt R."/>
        </authorList>
    </citation>
    <scope>NUCLEOTIDE SEQUENCE [LARGE SCALE GENOMIC DNA]</scope>
    <source>
        <strain evidence="1 2">J233</strain>
    </source>
</reference>
<evidence type="ECO:0000313" key="2">
    <source>
        <dbReference type="Proteomes" id="UP000032740"/>
    </source>
</evidence>
<dbReference type="EMBL" id="FO681347">
    <property type="protein sequence ID" value="CCV63773.1"/>
    <property type="molecule type" value="Genomic_DNA"/>
</dbReference>
<gene>
    <name evidence="1" type="ORF">BN85401960</name>
</gene>
<keyword evidence="2" id="KW-1185">Reference proteome</keyword>
<sequence>MNNYGKIKIKINDASELREELNELYDRATHKQVAEFSLLLGKHILNITSFPTNEILEKGFKVNK</sequence>
<dbReference type="Proteomes" id="UP000032740">
    <property type="component" value="Chromosome"/>
</dbReference>
<organism evidence="1 2">
    <name type="scientific">Alteracholeplasma palmae (strain ATCC 49389 / J233)</name>
    <name type="common">Acholeplasma palmae</name>
    <dbReference type="NCBI Taxonomy" id="1318466"/>
    <lineage>
        <taxon>Bacteria</taxon>
        <taxon>Bacillati</taxon>
        <taxon>Mycoplasmatota</taxon>
        <taxon>Mollicutes</taxon>
        <taxon>Acholeplasmatales</taxon>
        <taxon>Acholeplasmataceae</taxon>
        <taxon>Acholeplasma</taxon>
    </lineage>
</organism>
<accession>U4KJX7</accession>
<dbReference type="KEGG" id="apal:BN85401960"/>
<name>U4KJX7_ALTPJ</name>
<dbReference type="AlphaFoldDB" id="U4KJX7"/>
<dbReference type="RefSeq" id="WP_026655076.1">
    <property type="nucleotide sequence ID" value="NC_022538.1"/>
</dbReference>
<proteinExistence type="predicted"/>
<dbReference type="HOGENOM" id="CLU_2857365_0_0_14"/>